<keyword evidence="4 11" id="KW-0436">Ligase</keyword>
<evidence type="ECO:0000256" key="3">
    <source>
        <dbReference type="ARBA" id="ARBA00022490"/>
    </source>
</evidence>
<dbReference type="SUPFAM" id="SSF47323">
    <property type="entry name" value="Anticodon-binding domain of a subclass of class I aminoacyl-tRNA synthetases"/>
    <property type="match status" value="1"/>
</dbReference>
<dbReference type="SMART" id="SM01016">
    <property type="entry name" value="Arg_tRNA_synt_N"/>
    <property type="match status" value="1"/>
</dbReference>
<keyword evidence="3" id="KW-0963">Cytoplasm</keyword>
<dbReference type="InterPro" id="IPR009080">
    <property type="entry name" value="tRNAsynth_Ia_anticodon-bd"/>
</dbReference>
<organism evidence="14 15">
    <name type="scientific">Eisenbergiella tayi</name>
    <dbReference type="NCBI Taxonomy" id="1432052"/>
    <lineage>
        <taxon>Bacteria</taxon>
        <taxon>Bacillati</taxon>
        <taxon>Bacillota</taxon>
        <taxon>Clostridia</taxon>
        <taxon>Lachnospirales</taxon>
        <taxon>Lachnospiraceae</taxon>
        <taxon>Eisenbergiella</taxon>
    </lineage>
</organism>
<dbReference type="GO" id="GO:0005737">
    <property type="term" value="C:cytoplasm"/>
    <property type="evidence" value="ECO:0007669"/>
    <property type="project" value="UniProtKB-UniRule"/>
</dbReference>
<dbReference type="PROSITE" id="PS00178">
    <property type="entry name" value="AA_TRNA_LIGASE_I"/>
    <property type="match status" value="1"/>
</dbReference>
<evidence type="ECO:0000259" key="12">
    <source>
        <dbReference type="SMART" id="SM00836"/>
    </source>
</evidence>
<sequence length="573" mass="64188">MKLLTDLPTAIFETAFLNCGYDKMLGKVVVSGRPDLCQFQCNGAFTGAKLYRKSSLSIADDVSALINPDGMISKIEVMAPGFINITINDGFLLHYAEQIFHDKYKGIPQAEAPETIVLDYGNPNVAKPLHVGHLRSAIIGEALKRIIISTGRKAIGDVHLGDWGLPMGLVLAELEERYADRVPPITADLLNELYPLASKRSRSDEAFLEKARTITAELQKGSIKYMDTWRKMVSVSVRDIRKTFDRLHVSFDYWYGESDSSKYVPQLLQILSEKNLLVPSEGAQVVDVSCESDKAPVPPAIVIKSNGSEGYVTTDIATILQRQQDFKPDRIWYVVDFRQNLHFTQVFRTAQKADLIPASTELTHLCFGTVNGKDGKPFKTRDGGIMQLSELLDTVVNCSYEKLRNTDDIDMNFKKETAEKIGIAAIKFGDLINHYSKDCVFDIDKFMASEGKTGVYLLYTVARINSILKRIDSFDLTAPQSYGIYSQSERELLLKLALSGNAFINAYNEKSPNIICENAYQIAVAFSKFYHENHIMSESDGQKKASWLALCIYTKDMLQKHLDTLAIDTVELM</sequence>
<dbReference type="PRINTS" id="PR01038">
    <property type="entry name" value="TRNASYNTHARG"/>
</dbReference>
<dbReference type="RefSeq" id="WP_069153172.1">
    <property type="nucleotide sequence ID" value="NZ_MCGH01000002.1"/>
</dbReference>
<comment type="caution">
    <text evidence="14">The sequence shown here is derived from an EMBL/GenBank/DDBJ whole genome shotgun (WGS) entry which is preliminary data.</text>
</comment>
<dbReference type="Gene3D" id="3.30.1360.70">
    <property type="entry name" value="Arginyl tRNA synthetase N-terminal domain"/>
    <property type="match status" value="1"/>
</dbReference>
<dbReference type="InterPro" id="IPR001278">
    <property type="entry name" value="Arg-tRNA-ligase"/>
</dbReference>
<evidence type="ECO:0000256" key="2">
    <source>
        <dbReference type="ARBA" id="ARBA00012837"/>
    </source>
</evidence>
<evidence type="ECO:0000256" key="10">
    <source>
        <dbReference type="NCBIfam" id="TIGR00456"/>
    </source>
</evidence>
<dbReference type="Pfam" id="PF03485">
    <property type="entry name" value="Arg_tRNA_synt_N"/>
    <property type="match status" value="1"/>
</dbReference>
<dbReference type="Pfam" id="PF05746">
    <property type="entry name" value="DALR_1"/>
    <property type="match status" value="1"/>
</dbReference>
<dbReference type="EC" id="6.1.1.19" evidence="2 10"/>
<evidence type="ECO:0000256" key="4">
    <source>
        <dbReference type="ARBA" id="ARBA00022598"/>
    </source>
</evidence>
<dbReference type="AlphaFoldDB" id="A0A1E3AFN3"/>
<evidence type="ECO:0000256" key="1">
    <source>
        <dbReference type="ARBA" id="ARBA00005594"/>
    </source>
</evidence>
<dbReference type="InterPro" id="IPR001412">
    <property type="entry name" value="aa-tRNA-synth_I_CS"/>
</dbReference>
<accession>A0A1E3AFN3</accession>
<dbReference type="InterPro" id="IPR008909">
    <property type="entry name" value="DALR_anticod-bd"/>
</dbReference>
<keyword evidence="8 11" id="KW-0030">Aminoacyl-tRNA synthetase</keyword>
<evidence type="ECO:0000256" key="5">
    <source>
        <dbReference type="ARBA" id="ARBA00022741"/>
    </source>
</evidence>
<evidence type="ECO:0000256" key="8">
    <source>
        <dbReference type="ARBA" id="ARBA00023146"/>
    </source>
</evidence>
<feature type="domain" description="Arginyl tRNA synthetase N-terminal" evidence="13">
    <location>
        <begin position="10"/>
        <end position="87"/>
    </location>
</feature>
<feature type="domain" description="DALR anticodon binding" evidence="12">
    <location>
        <begin position="457"/>
        <end position="573"/>
    </location>
</feature>
<keyword evidence="5 11" id="KW-0547">Nucleotide-binding</keyword>
<dbReference type="GO" id="GO:0004814">
    <property type="term" value="F:arginine-tRNA ligase activity"/>
    <property type="evidence" value="ECO:0007669"/>
    <property type="project" value="UniProtKB-UniRule"/>
</dbReference>
<dbReference type="SUPFAM" id="SSF52374">
    <property type="entry name" value="Nucleotidylyl transferase"/>
    <property type="match status" value="1"/>
</dbReference>
<protein>
    <recommendedName>
        <fullName evidence="2 10">Arginine--tRNA ligase</fullName>
        <ecNumber evidence="2 10">6.1.1.19</ecNumber>
    </recommendedName>
</protein>
<evidence type="ECO:0000256" key="11">
    <source>
        <dbReference type="RuleBase" id="RU363038"/>
    </source>
</evidence>
<reference evidence="14 15" key="1">
    <citation type="submission" date="2016-07" db="EMBL/GenBank/DDBJ databases">
        <title>Characterization of isolates of Eisenbergiella tayi derived from blood cultures, using whole genome sequencing.</title>
        <authorList>
            <person name="Burdz T."/>
            <person name="Wiebe D."/>
            <person name="Huynh C."/>
            <person name="Bernard K."/>
        </authorList>
    </citation>
    <scope>NUCLEOTIDE SEQUENCE [LARGE SCALE GENOMIC DNA]</scope>
    <source>
        <strain evidence="14 15">NML 110608</strain>
    </source>
</reference>
<dbReference type="NCBIfam" id="TIGR00456">
    <property type="entry name" value="argS"/>
    <property type="match status" value="1"/>
</dbReference>
<comment type="similarity">
    <text evidence="1 11">Belongs to the class-I aminoacyl-tRNA synthetase family.</text>
</comment>
<evidence type="ECO:0000259" key="13">
    <source>
        <dbReference type="SMART" id="SM01016"/>
    </source>
</evidence>
<keyword evidence="7 11" id="KW-0648">Protein biosynthesis</keyword>
<dbReference type="Gene3D" id="1.10.730.10">
    <property type="entry name" value="Isoleucyl-tRNA Synthetase, Domain 1"/>
    <property type="match status" value="1"/>
</dbReference>
<dbReference type="PANTHER" id="PTHR11956:SF5">
    <property type="entry name" value="ARGININE--TRNA LIGASE, CYTOPLASMIC"/>
    <property type="match status" value="1"/>
</dbReference>
<proteinExistence type="inferred from homology"/>
<evidence type="ECO:0000313" key="14">
    <source>
        <dbReference type="EMBL" id="ODM07552.1"/>
    </source>
</evidence>
<dbReference type="GO" id="GO:0005524">
    <property type="term" value="F:ATP binding"/>
    <property type="evidence" value="ECO:0007669"/>
    <property type="project" value="UniProtKB-KW"/>
</dbReference>
<gene>
    <name evidence="14" type="primary">argS_1</name>
    <name evidence="14" type="ORF">BEI61_03442</name>
</gene>
<keyword evidence="6 11" id="KW-0067">ATP-binding</keyword>
<evidence type="ECO:0000256" key="7">
    <source>
        <dbReference type="ARBA" id="ARBA00022917"/>
    </source>
</evidence>
<dbReference type="InterPro" id="IPR005148">
    <property type="entry name" value="Arg-tRNA-synth_N"/>
</dbReference>
<evidence type="ECO:0000256" key="9">
    <source>
        <dbReference type="ARBA" id="ARBA00049339"/>
    </source>
</evidence>
<name>A0A1E3AFN3_9FIRM</name>
<evidence type="ECO:0000256" key="6">
    <source>
        <dbReference type="ARBA" id="ARBA00022840"/>
    </source>
</evidence>
<evidence type="ECO:0000313" key="15">
    <source>
        <dbReference type="Proteomes" id="UP000094067"/>
    </source>
</evidence>
<dbReference type="Proteomes" id="UP000094067">
    <property type="component" value="Unassembled WGS sequence"/>
</dbReference>
<dbReference type="SUPFAM" id="SSF55190">
    <property type="entry name" value="Arginyl-tRNA synthetase (ArgRS), N-terminal 'additional' domain"/>
    <property type="match status" value="1"/>
</dbReference>
<dbReference type="Pfam" id="PF00750">
    <property type="entry name" value="tRNA-synt_1d"/>
    <property type="match status" value="1"/>
</dbReference>
<dbReference type="PATRIC" id="fig|1432052.4.peg.3833"/>
<dbReference type="EMBL" id="MCGH01000002">
    <property type="protein sequence ID" value="ODM07552.1"/>
    <property type="molecule type" value="Genomic_DNA"/>
</dbReference>
<dbReference type="InterPro" id="IPR014729">
    <property type="entry name" value="Rossmann-like_a/b/a_fold"/>
</dbReference>
<comment type="catalytic activity">
    <reaction evidence="9">
        <text>tRNA(Arg) + L-arginine + ATP = L-arginyl-tRNA(Arg) + AMP + diphosphate</text>
        <dbReference type="Rhea" id="RHEA:20301"/>
        <dbReference type="Rhea" id="RHEA-COMP:9658"/>
        <dbReference type="Rhea" id="RHEA-COMP:9673"/>
        <dbReference type="ChEBI" id="CHEBI:30616"/>
        <dbReference type="ChEBI" id="CHEBI:32682"/>
        <dbReference type="ChEBI" id="CHEBI:33019"/>
        <dbReference type="ChEBI" id="CHEBI:78442"/>
        <dbReference type="ChEBI" id="CHEBI:78513"/>
        <dbReference type="ChEBI" id="CHEBI:456215"/>
        <dbReference type="EC" id="6.1.1.19"/>
    </reaction>
</comment>
<dbReference type="Gene3D" id="3.40.50.620">
    <property type="entry name" value="HUPs"/>
    <property type="match status" value="1"/>
</dbReference>
<dbReference type="SMART" id="SM00836">
    <property type="entry name" value="DALR_1"/>
    <property type="match status" value="1"/>
</dbReference>
<dbReference type="GO" id="GO:0006420">
    <property type="term" value="P:arginyl-tRNA aminoacylation"/>
    <property type="evidence" value="ECO:0007669"/>
    <property type="project" value="UniProtKB-UniRule"/>
</dbReference>
<dbReference type="InterPro" id="IPR036695">
    <property type="entry name" value="Arg-tRNA-synth_N_sf"/>
</dbReference>
<dbReference type="InterPro" id="IPR035684">
    <property type="entry name" value="ArgRS_core"/>
</dbReference>
<dbReference type="PANTHER" id="PTHR11956">
    <property type="entry name" value="ARGINYL-TRNA SYNTHETASE"/>
    <property type="match status" value="1"/>
</dbReference>